<keyword evidence="10" id="KW-0131">Cell cycle</keyword>
<feature type="coiled-coil region" evidence="12">
    <location>
        <begin position="238"/>
        <end position="296"/>
    </location>
</feature>
<evidence type="ECO:0000313" key="15">
    <source>
        <dbReference type="RefSeq" id="XP_030634117.1"/>
    </source>
</evidence>
<dbReference type="AlphaFoldDB" id="A0A6J2VPW2"/>
<dbReference type="GO" id="GO:0051301">
    <property type="term" value="P:cell division"/>
    <property type="evidence" value="ECO:0007669"/>
    <property type="project" value="UniProtKB-KW"/>
</dbReference>
<sequence length="407" mass="47307">MRVGCSFVSIRNVAINVIHVAVSSSGTVHTLMVPLSENIQYPMLHEWVTPIMSVYLRMCQFLPLCYVYDFSLNDLLNPKPKRTVSILSGIMNFLQFRKRTDMDRLQAYTRGIKEAERKIEKLTTIPPEQQAEAKELDAAIADLKKTSLHEYQEVNAINEQTAELKTEIAERTQKLSQRKVDVATLKDEICKLKSQIVESPEELKAEMEKMKENVKNIKHSKEWADQRLVELQIKVQCVHQAEAEIQLIFKQLQDLQSSMGKTNQLQEEVQNLTGLCEELQKELKNLGTEESQLKRALGMKLDKESKQQIRRQKKKEMKDQHVQNILGQYDQVHQKREEIVEQIQEINRETKQFRAKMQSLRDTCSQETEKAQAIYDRLLATLDQFHKRIENHVVEGNADLLKMKSSF</sequence>
<reference evidence="15" key="1">
    <citation type="submission" date="2025-08" db="UniProtKB">
        <authorList>
            <consortium name="RefSeq"/>
        </authorList>
    </citation>
    <scope>IDENTIFICATION</scope>
</reference>
<evidence type="ECO:0000256" key="6">
    <source>
        <dbReference type="ARBA" id="ARBA00022776"/>
    </source>
</evidence>
<dbReference type="GO" id="GO:0031262">
    <property type="term" value="C:Ndc80 complex"/>
    <property type="evidence" value="ECO:0007669"/>
    <property type="project" value="InterPro"/>
</dbReference>
<dbReference type="Pfam" id="PF03800">
    <property type="entry name" value="Nuf2"/>
    <property type="match status" value="1"/>
</dbReference>
<evidence type="ECO:0000259" key="13">
    <source>
        <dbReference type="Pfam" id="PF03800"/>
    </source>
</evidence>
<evidence type="ECO:0000256" key="8">
    <source>
        <dbReference type="ARBA" id="ARBA00023054"/>
    </source>
</evidence>
<keyword evidence="14" id="KW-1185">Reference proteome</keyword>
<dbReference type="PANTHER" id="PTHR21650:SF2">
    <property type="entry name" value="KINETOCHORE PROTEIN NUF2"/>
    <property type="match status" value="1"/>
</dbReference>
<protein>
    <submittedName>
        <fullName evidence="15">Kinetochore protein Nuf2</fullName>
    </submittedName>
</protein>
<dbReference type="InterPro" id="IPR005549">
    <property type="entry name" value="Kinetochore_Nuf2_N"/>
</dbReference>
<evidence type="ECO:0000256" key="7">
    <source>
        <dbReference type="ARBA" id="ARBA00022838"/>
    </source>
</evidence>
<dbReference type="RefSeq" id="XP_030634117.1">
    <property type="nucleotide sequence ID" value="XM_030778257.1"/>
</dbReference>
<feature type="domain" description="Kinetochore protein Nuf2 N-terminal" evidence="13">
    <location>
        <begin position="36"/>
        <end position="99"/>
    </location>
</feature>
<evidence type="ECO:0000256" key="1">
    <source>
        <dbReference type="ARBA" id="ARBA00004123"/>
    </source>
</evidence>
<evidence type="ECO:0000256" key="10">
    <source>
        <dbReference type="ARBA" id="ARBA00023306"/>
    </source>
</evidence>
<keyword evidence="5" id="KW-0132">Cell division</keyword>
<evidence type="ECO:0000256" key="5">
    <source>
        <dbReference type="ARBA" id="ARBA00022618"/>
    </source>
</evidence>
<evidence type="ECO:0000256" key="9">
    <source>
        <dbReference type="ARBA" id="ARBA00023242"/>
    </source>
</evidence>
<dbReference type="CTD" id="83540"/>
<dbReference type="InterPro" id="IPR038275">
    <property type="entry name" value="Nuf2_N_sf"/>
</dbReference>
<dbReference type="FunCoup" id="A0A6J2VPW2">
    <property type="interactions" value="1022"/>
</dbReference>
<dbReference type="GO" id="GO:0051315">
    <property type="term" value="P:attachment of mitotic spindle microtubules to kinetochore"/>
    <property type="evidence" value="ECO:0007669"/>
    <property type="project" value="TreeGrafter"/>
</dbReference>
<dbReference type="GO" id="GO:0045132">
    <property type="term" value="P:meiotic chromosome segregation"/>
    <property type="evidence" value="ECO:0007669"/>
    <property type="project" value="TreeGrafter"/>
</dbReference>
<keyword evidence="6" id="KW-0498">Mitosis</keyword>
<evidence type="ECO:0000256" key="11">
    <source>
        <dbReference type="ARBA" id="ARBA00023328"/>
    </source>
</evidence>
<comment type="subcellular location">
    <subcellularLocation>
        <location evidence="2">Chromosome</location>
        <location evidence="2">Centromere</location>
        <location evidence="2">Kinetochore</location>
    </subcellularLocation>
    <subcellularLocation>
        <location evidence="1">Nucleus</location>
    </subcellularLocation>
</comment>
<dbReference type="Gene3D" id="1.10.418.60">
    <property type="entry name" value="Ncd80 complex, Nuf2 subunit"/>
    <property type="match status" value="1"/>
</dbReference>
<dbReference type="PANTHER" id="PTHR21650">
    <property type="entry name" value="MEMBRALIN/KINETOCHORE PROTEIN NUF2"/>
    <property type="match status" value="1"/>
</dbReference>
<dbReference type="OrthoDB" id="8194677at2759"/>
<comment type="similarity">
    <text evidence="3">Belongs to the NUF2 family.</text>
</comment>
<keyword evidence="8 12" id="KW-0175">Coiled coil</keyword>
<keyword evidence="7" id="KW-0995">Kinetochore</keyword>
<evidence type="ECO:0000256" key="12">
    <source>
        <dbReference type="SAM" id="Coils"/>
    </source>
</evidence>
<dbReference type="GeneID" id="115815299"/>
<proteinExistence type="inferred from homology"/>
<accession>A0A6J2VPW2</accession>
<dbReference type="GO" id="GO:0005634">
    <property type="term" value="C:nucleus"/>
    <property type="evidence" value="ECO:0007669"/>
    <property type="project" value="UniProtKB-SubCell"/>
</dbReference>
<evidence type="ECO:0000256" key="4">
    <source>
        <dbReference type="ARBA" id="ARBA00022454"/>
    </source>
</evidence>
<dbReference type="Proteomes" id="UP000504632">
    <property type="component" value="Chromosome 6"/>
</dbReference>
<dbReference type="GO" id="GO:0051383">
    <property type="term" value="P:kinetochore organization"/>
    <property type="evidence" value="ECO:0007669"/>
    <property type="project" value="TreeGrafter"/>
</dbReference>
<dbReference type="GO" id="GO:0044877">
    <property type="term" value="F:protein-containing complex binding"/>
    <property type="evidence" value="ECO:0007669"/>
    <property type="project" value="TreeGrafter"/>
</dbReference>
<evidence type="ECO:0000256" key="3">
    <source>
        <dbReference type="ARBA" id="ARBA00005498"/>
    </source>
</evidence>
<dbReference type="GO" id="GO:0007052">
    <property type="term" value="P:mitotic spindle organization"/>
    <property type="evidence" value="ECO:0007669"/>
    <property type="project" value="TreeGrafter"/>
</dbReference>
<keyword evidence="9" id="KW-0539">Nucleus</keyword>
<name>A0A6J2VPW2_CHACN</name>
<organism evidence="14 15">
    <name type="scientific">Chanos chanos</name>
    <name type="common">Milkfish</name>
    <name type="synonym">Mugil chanos</name>
    <dbReference type="NCBI Taxonomy" id="29144"/>
    <lineage>
        <taxon>Eukaryota</taxon>
        <taxon>Metazoa</taxon>
        <taxon>Chordata</taxon>
        <taxon>Craniata</taxon>
        <taxon>Vertebrata</taxon>
        <taxon>Euteleostomi</taxon>
        <taxon>Actinopterygii</taxon>
        <taxon>Neopterygii</taxon>
        <taxon>Teleostei</taxon>
        <taxon>Ostariophysi</taxon>
        <taxon>Gonorynchiformes</taxon>
        <taxon>Chanidae</taxon>
        <taxon>Chanos</taxon>
    </lineage>
</organism>
<dbReference type="InParanoid" id="A0A6J2VPW2"/>
<keyword evidence="11" id="KW-0137">Centromere</keyword>
<keyword evidence="4" id="KW-0158">Chromosome</keyword>
<feature type="coiled-coil region" evidence="12">
    <location>
        <begin position="329"/>
        <end position="363"/>
    </location>
</feature>
<gene>
    <name evidence="15" type="primary">nuf2</name>
</gene>
<evidence type="ECO:0000256" key="2">
    <source>
        <dbReference type="ARBA" id="ARBA00004629"/>
    </source>
</evidence>
<evidence type="ECO:0000313" key="14">
    <source>
        <dbReference type="Proteomes" id="UP000504632"/>
    </source>
</evidence>